<sequence length="222" mass="24755">MHPVIKILLLLLAALMTVWGGWSQWLLALSLTVIGFTFVKEADVKKALRMMARLRWLLLSIIIIYLWFTPGTPLLPDFPGWSPSYEGVLMGLHRAAILLLLVLAVSLLLQSTPLASIIAALLWLLRPFALLGLPHERLAVRLALTMEAVDELQRMTSTPPPVTKGLHQRIRMATTRMVDLFGKVTQHAHSLPCRSIEVPLLKAPGLLQWLMLLALSGVFLIL</sequence>
<evidence type="ECO:0000256" key="1">
    <source>
        <dbReference type="SAM" id="Phobius"/>
    </source>
</evidence>
<accession>A0A3B0ZL80</accession>
<name>A0A3B0ZL80_9ZZZZ</name>
<keyword evidence="1" id="KW-0812">Transmembrane</keyword>
<dbReference type="EMBL" id="UOFP01000245">
    <property type="protein sequence ID" value="VAW88993.1"/>
    <property type="molecule type" value="Genomic_DNA"/>
</dbReference>
<dbReference type="AlphaFoldDB" id="A0A3B0ZL80"/>
<protein>
    <recommendedName>
        <fullName evidence="3">Energy-coupling factor transporter transmembrane protein EcfT</fullName>
    </recommendedName>
</protein>
<reference evidence="2" key="1">
    <citation type="submission" date="2018-06" db="EMBL/GenBank/DDBJ databases">
        <authorList>
            <person name="Zhirakovskaya E."/>
        </authorList>
    </citation>
    <scope>NUCLEOTIDE SEQUENCE</scope>
</reference>
<organism evidence="2">
    <name type="scientific">hydrothermal vent metagenome</name>
    <dbReference type="NCBI Taxonomy" id="652676"/>
    <lineage>
        <taxon>unclassified sequences</taxon>
        <taxon>metagenomes</taxon>
        <taxon>ecological metagenomes</taxon>
    </lineage>
</organism>
<feature type="transmembrane region" description="Helical" evidence="1">
    <location>
        <begin position="114"/>
        <end position="133"/>
    </location>
</feature>
<keyword evidence="1" id="KW-0472">Membrane</keyword>
<proteinExistence type="predicted"/>
<feature type="transmembrane region" description="Helical" evidence="1">
    <location>
        <begin position="54"/>
        <end position="75"/>
    </location>
</feature>
<evidence type="ECO:0000313" key="2">
    <source>
        <dbReference type="EMBL" id="VAW88993.1"/>
    </source>
</evidence>
<feature type="transmembrane region" description="Helical" evidence="1">
    <location>
        <begin position="87"/>
        <end position="108"/>
    </location>
</feature>
<keyword evidence="1" id="KW-1133">Transmembrane helix</keyword>
<evidence type="ECO:0008006" key="3">
    <source>
        <dbReference type="Google" id="ProtNLM"/>
    </source>
</evidence>
<gene>
    <name evidence="2" type="ORF">MNBD_GAMMA18-2185</name>
</gene>